<reference evidence="3" key="1">
    <citation type="journal article" date="2013" name="G3 (Bethesda)">
        <title>Comparative genomics of a plant-pathogenic fungus, Pyrenophora tritici-repentis, reveals transduplication and the impact of repeat elements on pathogenicity and population divergence.</title>
        <authorList>
            <person name="Manning V.A."/>
            <person name="Pandelova I."/>
            <person name="Dhillon B."/>
            <person name="Wilhelm L.J."/>
            <person name="Goodwin S.B."/>
            <person name="Berlin A.M."/>
            <person name="Figueroa M."/>
            <person name="Freitag M."/>
            <person name="Hane J.K."/>
            <person name="Henrissat B."/>
            <person name="Holman W.H."/>
            <person name="Kodira C.D."/>
            <person name="Martin J."/>
            <person name="Oliver R.P."/>
            <person name="Robbertse B."/>
            <person name="Schackwitz W."/>
            <person name="Schwartz D.C."/>
            <person name="Spatafora J.W."/>
            <person name="Turgeon B.G."/>
            <person name="Yandava C."/>
            <person name="Young S."/>
            <person name="Zhou S."/>
            <person name="Zeng Q."/>
            <person name="Grigoriev I.V."/>
            <person name="Ma L.-J."/>
            <person name="Ciuffetti L.M."/>
        </authorList>
    </citation>
    <scope>NUCLEOTIDE SEQUENCE [LARGE SCALE GENOMIC DNA]</scope>
    <source>
        <strain evidence="3">Pt-1C-BFP</strain>
    </source>
</reference>
<sequence length="71" mass="8239">MPFLPPVARLDRIREYERKPQQQPSSTTATSAIFFYDILHLVLYQTHSGCTGSPDLCVSRPRRLKQPRRNP</sequence>
<accession>B2WMQ7</accession>
<dbReference type="AlphaFoldDB" id="B2WMQ7"/>
<protein>
    <submittedName>
        <fullName evidence="2">Uncharacterized protein</fullName>
    </submittedName>
</protein>
<evidence type="ECO:0000256" key="1">
    <source>
        <dbReference type="SAM" id="MobiDB-lite"/>
    </source>
</evidence>
<proteinExistence type="predicted"/>
<dbReference type="HOGENOM" id="CLU_2741291_0_0_1"/>
<dbReference type="InParanoid" id="B2WMQ7"/>
<dbReference type="Proteomes" id="UP000001471">
    <property type="component" value="Unassembled WGS sequence"/>
</dbReference>
<organism evidence="2 3">
    <name type="scientific">Pyrenophora tritici-repentis (strain Pt-1C-BFP)</name>
    <name type="common">Wheat tan spot fungus</name>
    <name type="synonym">Drechslera tritici-repentis</name>
    <dbReference type="NCBI Taxonomy" id="426418"/>
    <lineage>
        <taxon>Eukaryota</taxon>
        <taxon>Fungi</taxon>
        <taxon>Dikarya</taxon>
        <taxon>Ascomycota</taxon>
        <taxon>Pezizomycotina</taxon>
        <taxon>Dothideomycetes</taxon>
        <taxon>Pleosporomycetidae</taxon>
        <taxon>Pleosporales</taxon>
        <taxon>Pleosporineae</taxon>
        <taxon>Pleosporaceae</taxon>
        <taxon>Pyrenophora</taxon>
    </lineage>
</organism>
<dbReference type="EMBL" id="DS231630">
    <property type="protein sequence ID" value="EDU44317.1"/>
    <property type="molecule type" value="Genomic_DNA"/>
</dbReference>
<evidence type="ECO:0000313" key="2">
    <source>
        <dbReference type="EMBL" id="EDU44317.1"/>
    </source>
</evidence>
<feature type="region of interest" description="Disordered" evidence="1">
    <location>
        <begin position="49"/>
        <end position="71"/>
    </location>
</feature>
<name>B2WMQ7_PYRTR</name>
<evidence type="ECO:0000313" key="3">
    <source>
        <dbReference type="Proteomes" id="UP000001471"/>
    </source>
</evidence>
<feature type="compositionally biased region" description="Basic residues" evidence="1">
    <location>
        <begin position="60"/>
        <end position="71"/>
    </location>
</feature>
<gene>
    <name evidence="2" type="ORF">PTRG_11267</name>
</gene>